<feature type="domain" description="EAL" evidence="1">
    <location>
        <begin position="353"/>
        <end position="606"/>
    </location>
</feature>
<dbReference type="InterPro" id="IPR000160">
    <property type="entry name" value="GGDEF_dom"/>
</dbReference>
<evidence type="ECO:0000259" key="2">
    <source>
        <dbReference type="PROSITE" id="PS50887"/>
    </source>
</evidence>
<dbReference type="PANTHER" id="PTHR44757">
    <property type="entry name" value="DIGUANYLATE CYCLASE DGCP"/>
    <property type="match status" value="1"/>
</dbReference>
<dbReference type="Pfam" id="PF00990">
    <property type="entry name" value="GGDEF"/>
    <property type="match status" value="1"/>
</dbReference>
<proteinExistence type="predicted"/>
<feature type="domain" description="GGDEF" evidence="2">
    <location>
        <begin position="211"/>
        <end position="344"/>
    </location>
</feature>
<dbReference type="PROSITE" id="PS50887">
    <property type="entry name" value="GGDEF"/>
    <property type="match status" value="1"/>
</dbReference>
<name>A0ABV7T0K2_9SPHN</name>
<dbReference type="InterPro" id="IPR043128">
    <property type="entry name" value="Rev_trsase/Diguanyl_cyclase"/>
</dbReference>
<dbReference type="Gene3D" id="3.20.20.450">
    <property type="entry name" value="EAL domain"/>
    <property type="match status" value="1"/>
</dbReference>
<evidence type="ECO:0000259" key="1">
    <source>
        <dbReference type="PROSITE" id="PS50883"/>
    </source>
</evidence>
<dbReference type="InterPro" id="IPR029016">
    <property type="entry name" value="GAF-like_dom_sf"/>
</dbReference>
<evidence type="ECO:0000313" key="3">
    <source>
        <dbReference type="EMBL" id="MFC3581880.1"/>
    </source>
</evidence>
<dbReference type="InterPro" id="IPR052155">
    <property type="entry name" value="Biofilm_reg_signaling"/>
</dbReference>
<dbReference type="SUPFAM" id="SSF55073">
    <property type="entry name" value="Nucleotide cyclase"/>
    <property type="match status" value="1"/>
</dbReference>
<accession>A0ABV7T0K2</accession>
<dbReference type="EMBL" id="JBHRXP010000009">
    <property type="protein sequence ID" value="MFC3581880.1"/>
    <property type="molecule type" value="Genomic_DNA"/>
</dbReference>
<dbReference type="Pfam" id="PF00563">
    <property type="entry name" value="EAL"/>
    <property type="match status" value="1"/>
</dbReference>
<dbReference type="Gene3D" id="3.30.70.270">
    <property type="match status" value="1"/>
</dbReference>
<reference evidence="4" key="1">
    <citation type="journal article" date="2019" name="Int. J. Syst. Evol. Microbiol.">
        <title>The Global Catalogue of Microorganisms (GCM) 10K type strain sequencing project: providing services to taxonomists for standard genome sequencing and annotation.</title>
        <authorList>
            <consortium name="The Broad Institute Genomics Platform"/>
            <consortium name="The Broad Institute Genome Sequencing Center for Infectious Disease"/>
            <person name="Wu L."/>
            <person name="Ma J."/>
        </authorList>
    </citation>
    <scope>NUCLEOTIDE SEQUENCE [LARGE SCALE GENOMIC DNA]</scope>
    <source>
        <strain evidence="4">KCTC 42739</strain>
    </source>
</reference>
<dbReference type="SUPFAM" id="SSF141868">
    <property type="entry name" value="EAL domain-like"/>
    <property type="match status" value="1"/>
</dbReference>
<dbReference type="NCBIfam" id="TIGR00254">
    <property type="entry name" value="GGDEF"/>
    <property type="match status" value="1"/>
</dbReference>
<dbReference type="Pfam" id="PF01590">
    <property type="entry name" value="GAF"/>
    <property type="match status" value="1"/>
</dbReference>
<evidence type="ECO:0000313" key="4">
    <source>
        <dbReference type="Proteomes" id="UP001595713"/>
    </source>
</evidence>
<dbReference type="SMART" id="SM00052">
    <property type="entry name" value="EAL"/>
    <property type="match status" value="1"/>
</dbReference>
<dbReference type="InterPro" id="IPR035919">
    <property type="entry name" value="EAL_sf"/>
</dbReference>
<dbReference type="Gene3D" id="3.30.450.40">
    <property type="match status" value="1"/>
</dbReference>
<dbReference type="InterPro" id="IPR003018">
    <property type="entry name" value="GAF"/>
</dbReference>
<organism evidence="3 4">
    <name type="scientific">Sphingomonas hylomeconis</name>
    <dbReference type="NCBI Taxonomy" id="1395958"/>
    <lineage>
        <taxon>Bacteria</taxon>
        <taxon>Pseudomonadati</taxon>
        <taxon>Pseudomonadota</taxon>
        <taxon>Alphaproteobacteria</taxon>
        <taxon>Sphingomonadales</taxon>
        <taxon>Sphingomonadaceae</taxon>
        <taxon>Sphingomonas</taxon>
    </lineage>
</organism>
<protein>
    <submittedName>
        <fullName evidence="3">Bifunctional diguanylate cyclase/phosphodiesterase</fullName>
    </submittedName>
</protein>
<dbReference type="RefSeq" id="WP_261294697.1">
    <property type="nucleotide sequence ID" value="NZ_JANQBK010000009.1"/>
</dbReference>
<dbReference type="PROSITE" id="PS50883">
    <property type="entry name" value="EAL"/>
    <property type="match status" value="1"/>
</dbReference>
<keyword evidence="4" id="KW-1185">Reference proteome</keyword>
<dbReference type="CDD" id="cd01948">
    <property type="entry name" value="EAL"/>
    <property type="match status" value="1"/>
</dbReference>
<sequence length="614" mass="67897">MEFEVVASFFEYDRTRETERLAAIADYGLVGSSSDPEFDHIVELAASLFDVPTSLISIVEQDRQFFAARIGLEADATPRDMSFCAHTLDLDGAMVVPDASLDPRFAQNPLVLGPPYIRFYAGAPLTVASGHTLGTLCIISPEPRHLDAHHVRQLEGLAQVLVDRLELRRSDFQHQINERRLAQLAHVDQLTGLHNRTRFHELASGLIATTPISTVLLFDLDGFKDVNDVLGHATGDSLLAAVGDRLRSEAKDDYLLARLGGDEFALLIPGIGDPREAHRIAIDLRNAFRRIFIIDGEELQLDTSVGIAVSPHHGRTIEALLIAADLALYRAKSQGGGSVGFFEPHLRHTVETRQRLQGELRRAFEGGDFELLYQPQIDLVEQRIVGAEALLRWNHRDHGQLAPAQFLEVLERMPLAAAIGTWVLRTAIAQSAKWYERGMPIKVGVNLFPAQFKSGNLAERIANKLHDYKLPADLIEIELTETVAIKNSNMVISSLHSLRRIGVGIALDDFGTGYASLSLLKELPANRLKIDKSFVQNMEPGGSDAIIVDAIIRMGDSFKLDIIAEGVETVDQQERLIQAGCRAAQGYLYGKPMPAEQLTQLIQNWQFPQKLCAA</sequence>
<comment type="caution">
    <text evidence="3">The sequence shown here is derived from an EMBL/GenBank/DDBJ whole genome shotgun (WGS) entry which is preliminary data.</text>
</comment>
<dbReference type="PANTHER" id="PTHR44757:SF2">
    <property type="entry name" value="BIOFILM ARCHITECTURE MAINTENANCE PROTEIN MBAA"/>
    <property type="match status" value="1"/>
</dbReference>
<dbReference type="Proteomes" id="UP001595713">
    <property type="component" value="Unassembled WGS sequence"/>
</dbReference>
<dbReference type="SMART" id="SM00267">
    <property type="entry name" value="GGDEF"/>
    <property type="match status" value="1"/>
</dbReference>
<dbReference type="SMART" id="SM00065">
    <property type="entry name" value="GAF"/>
    <property type="match status" value="1"/>
</dbReference>
<dbReference type="InterPro" id="IPR001633">
    <property type="entry name" value="EAL_dom"/>
</dbReference>
<gene>
    <name evidence="3" type="ORF">ACFONA_17050</name>
</gene>
<dbReference type="InterPro" id="IPR029787">
    <property type="entry name" value="Nucleotide_cyclase"/>
</dbReference>
<dbReference type="SUPFAM" id="SSF55781">
    <property type="entry name" value="GAF domain-like"/>
    <property type="match status" value="1"/>
</dbReference>
<dbReference type="CDD" id="cd01949">
    <property type="entry name" value="GGDEF"/>
    <property type="match status" value="1"/>
</dbReference>